<dbReference type="OrthoDB" id="416454at2759"/>
<dbReference type="InterPro" id="IPR043502">
    <property type="entry name" value="DNA/RNA_pol_sf"/>
</dbReference>
<comment type="caution">
    <text evidence="3">The sequence shown here is derived from an EMBL/GenBank/DDBJ whole genome shotgun (WGS) entry which is preliminary data.</text>
</comment>
<evidence type="ECO:0000256" key="1">
    <source>
        <dbReference type="SAM" id="MobiDB-lite"/>
    </source>
</evidence>
<feature type="region of interest" description="Disordered" evidence="1">
    <location>
        <begin position="204"/>
        <end position="234"/>
    </location>
</feature>
<dbReference type="PANTHER" id="PTHR33332">
    <property type="entry name" value="REVERSE TRANSCRIPTASE DOMAIN-CONTAINING PROTEIN"/>
    <property type="match status" value="1"/>
</dbReference>
<evidence type="ECO:0000313" key="4">
    <source>
        <dbReference type="Proteomes" id="UP000792457"/>
    </source>
</evidence>
<protein>
    <recommendedName>
        <fullName evidence="2">Reverse transcriptase domain-containing protein</fullName>
    </recommendedName>
</protein>
<dbReference type="Pfam" id="PF00078">
    <property type="entry name" value="RVT_1"/>
    <property type="match status" value="1"/>
</dbReference>
<dbReference type="EMBL" id="KZ309299">
    <property type="protein sequence ID" value="KAG8238190.1"/>
    <property type="molecule type" value="Genomic_DNA"/>
</dbReference>
<dbReference type="InterPro" id="IPR000477">
    <property type="entry name" value="RT_dom"/>
</dbReference>
<name>A0A8K0P6V5_LADFU</name>
<evidence type="ECO:0000259" key="2">
    <source>
        <dbReference type="PROSITE" id="PS50878"/>
    </source>
</evidence>
<dbReference type="Proteomes" id="UP000792457">
    <property type="component" value="Unassembled WGS sequence"/>
</dbReference>
<dbReference type="AlphaFoldDB" id="A0A8K0P6V5"/>
<sequence length="310" mass="34335">MQNNYRKPILYLEDILQANNTTATLTVIKQSKIEEIYKTPQRVKIVAVISISSGVPQGSELSPFLFNICVNDLPKSNNICLYLYADDLTISATSFSPDVAITKLNKYSLELHNWCQDWRLNINPNKCAHMEYKKRTKKKATIPVTFNNIPISTLAQLHTVIQLLITQREICDKMVLNLLFWLETVCLTNEKRSMRWKRYKQASGRPTCSLPAPASPTSPTSANRSSEPRGFSNQEVSAEVLPIEGSVKACLLEACMDREEEEVREIAAAEGPTKESPKGSSTETVGDKAFGCRGGGEMATTAAAAAVDDV</sequence>
<dbReference type="SUPFAM" id="SSF56672">
    <property type="entry name" value="DNA/RNA polymerases"/>
    <property type="match status" value="1"/>
</dbReference>
<evidence type="ECO:0000313" key="3">
    <source>
        <dbReference type="EMBL" id="KAG8238190.1"/>
    </source>
</evidence>
<reference evidence="3" key="1">
    <citation type="submission" date="2013-04" db="EMBL/GenBank/DDBJ databases">
        <authorList>
            <person name="Qu J."/>
            <person name="Murali S.C."/>
            <person name="Bandaranaike D."/>
            <person name="Bellair M."/>
            <person name="Blankenburg K."/>
            <person name="Chao H."/>
            <person name="Dinh H."/>
            <person name="Doddapaneni H."/>
            <person name="Downs B."/>
            <person name="Dugan-Rocha S."/>
            <person name="Elkadiri S."/>
            <person name="Gnanaolivu R.D."/>
            <person name="Hernandez B."/>
            <person name="Javaid M."/>
            <person name="Jayaseelan J.C."/>
            <person name="Lee S."/>
            <person name="Li M."/>
            <person name="Ming W."/>
            <person name="Munidasa M."/>
            <person name="Muniz J."/>
            <person name="Nguyen L."/>
            <person name="Ongeri F."/>
            <person name="Osuji N."/>
            <person name="Pu L.-L."/>
            <person name="Puazo M."/>
            <person name="Qu C."/>
            <person name="Quiroz J."/>
            <person name="Raj R."/>
            <person name="Weissenberger G."/>
            <person name="Xin Y."/>
            <person name="Zou X."/>
            <person name="Han Y."/>
            <person name="Richards S."/>
            <person name="Worley K."/>
            <person name="Muzny D."/>
            <person name="Gibbs R."/>
        </authorList>
    </citation>
    <scope>NUCLEOTIDE SEQUENCE</scope>
    <source>
        <strain evidence="3">Sampled in the wild</strain>
    </source>
</reference>
<reference evidence="3" key="2">
    <citation type="submission" date="2017-10" db="EMBL/GenBank/DDBJ databases">
        <title>Ladona fulva Genome sequencing and assembly.</title>
        <authorList>
            <person name="Murali S."/>
            <person name="Richards S."/>
            <person name="Bandaranaike D."/>
            <person name="Bellair M."/>
            <person name="Blankenburg K."/>
            <person name="Chao H."/>
            <person name="Dinh H."/>
            <person name="Doddapaneni H."/>
            <person name="Dugan-Rocha S."/>
            <person name="Elkadiri S."/>
            <person name="Gnanaolivu R."/>
            <person name="Hernandez B."/>
            <person name="Skinner E."/>
            <person name="Javaid M."/>
            <person name="Lee S."/>
            <person name="Li M."/>
            <person name="Ming W."/>
            <person name="Munidasa M."/>
            <person name="Muniz J."/>
            <person name="Nguyen L."/>
            <person name="Hughes D."/>
            <person name="Osuji N."/>
            <person name="Pu L.-L."/>
            <person name="Puazo M."/>
            <person name="Qu C."/>
            <person name="Quiroz J."/>
            <person name="Raj R."/>
            <person name="Weissenberger G."/>
            <person name="Xin Y."/>
            <person name="Zou X."/>
            <person name="Han Y."/>
            <person name="Worley K."/>
            <person name="Muzny D."/>
            <person name="Gibbs R."/>
        </authorList>
    </citation>
    <scope>NUCLEOTIDE SEQUENCE</scope>
    <source>
        <strain evidence="3">Sampled in the wild</strain>
    </source>
</reference>
<dbReference type="PROSITE" id="PS50878">
    <property type="entry name" value="RT_POL"/>
    <property type="match status" value="1"/>
</dbReference>
<feature type="compositionally biased region" description="Low complexity" evidence="1">
    <location>
        <begin position="206"/>
        <end position="225"/>
    </location>
</feature>
<organism evidence="3 4">
    <name type="scientific">Ladona fulva</name>
    <name type="common">Scarce chaser dragonfly</name>
    <name type="synonym">Libellula fulva</name>
    <dbReference type="NCBI Taxonomy" id="123851"/>
    <lineage>
        <taxon>Eukaryota</taxon>
        <taxon>Metazoa</taxon>
        <taxon>Ecdysozoa</taxon>
        <taxon>Arthropoda</taxon>
        <taxon>Hexapoda</taxon>
        <taxon>Insecta</taxon>
        <taxon>Pterygota</taxon>
        <taxon>Palaeoptera</taxon>
        <taxon>Odonata</taxon>
        <taxon>Epiprocta</taxon>
        <taxon>Anisoptera</taxon>
        <taxon>Libelluloidea</taxon>
        <taxon>Libellulidae</taxon>
        <taxon>Ladona</taxon>
    </lineage>
</organism>
<dbReference type="GO" id="GO:0071897">
    <property type="term" value="P:DNA biosynthetic process"/>
    <property type="evidence" value="ECO:0007669"/>
    <property type="project" value="UniProtKB-ARBA"/>
</dbReference>
<feature type="region of interest" description="Disordered" evidence="1">
    <location>
        <begin position="263"/>
        <end position="291"/>
    </location>
</feature>
<feature type="compositionally biased region" description="Basic and acidic residues" evidence="1">
    <location>
        <begin position="264"/>
        <end position="277"/>
    </location>
</feature>
<proteinExistence type="predicted"/>
<keyword evidence="4" id="KW-1185">Reference proteome</keyword>
<gene>
    <name evidence="3" type="ORF">J437_LFUL014066</name>
</gene>
<accession>A0A8K0P6V5</accession>
<feature type="domain" description="Reverse transcriptase" evidence="2">
    <location>
        <begin position="1"/>
        <end position="151"/>
    </location>
</feature>